<evidence type="ECO:0008006" key="9">
    <source>
        <dbReference type="Google" id="ProtNLM"/>
    </source>
</evidence>
<evidence type="ECO:0000256" key="5">
    <source>
        <dbReference type="ARBA" id="ARBA00023136"/>
    </source>
</evidence>
<organism evidence="7 8">
    <name type="scientific">Pristionchus entomophagus</name>
    <dbReference type="NCBI Taxonomy" id="358040"/>
    <lineage>
        <taxon>Eukaryota</taxon>
        <taxon>Metazoa</taxon>
        <taxon>Ecdysozoa</taxon>
        <taxon>Nematoda</taxon>
        <taxon>Chromadorea</taxon>
        <taxon>Rhabditida</taxon>
        <taxon>Rhabditina</taxon>
        <taxon>Diplogasteromorpha</taxon>
        <taxon>Diplogasteroidea</taxon>
        <taxon>Neodiplogasteridae</taxon>
        <taxon>Pristionchus</taxon>
    </lineage>
</organism>
<evidence type="ECO:0000256" key="3">
    <source>
        <dbReference type="ARBA" id="ARBA00022692"/>
    </source>
</evidence>
<dbReference type="EMBL" id="BTSX01000004">
    <property type="protein sequence ID" value="GMS92309.1"/>
    <property type="molecule type" value="Genomic_DNA"/>
</dbReference>
<protein>
    <recommendedName>
        <fullName evidence="9">G protein-coupled receptor</fullName>
    </recommendedName>
</protein>
<feature type="transmembrane region" description="Helical" evidence="6">
    <location>
        <begin position="134"/>
        <end position="153"/>
    </location>
</feature>
<feature type="non-terminal residue" evidence="7">
    <location>
        <position position="1"/>
    </location>
</feature>
<feature type="transmembrane region" description="Helical" evidence="6">
    <location>
        <begin position="95"/>
        <end position="114"/>
    </location>
</feature>
<keyword evidence="8" id="KW-1185">Reference proteome</keyword>
<keyword evidence="4 6" id="KW-1133">Transmembrane helix</keyword>
<keyword evidence="3 6" id="KW-0812">Transmembrane</keyword>
<comment type="subcellular location">
    <subcellularLocation>
        <location evidence="1">Membrane</location>
        <topology evidence="1">Multi-pass membrane protein</topology>
    </subcellularLocation>
</comment>
<evidence type="ECO:0000256" key="1">
    <source>
        <dbReference type="ARBA" id="ARBA00004141"/>
    </source>
</evidence>
<dbReference type="AlphaFoldDB" id="A0AAV5TEB2"/>
<evidence type="ECO:0000313" key="7">
    <source>
        <dbReference type="EMBL" id="GMS92309.1"/>
    </source>
</evidence>
<reference evidence="7" key="1">
    <citation type="submission" date="2023-10" db="EMBL/GenBank/DDBJ databases">
        <title>Genome assembly of Pristionchus species.</title>
        <authorList>
            <person name="Yoshida K."/>
            <person name="Sommer R.J."/>
        </authorList>
    </citation>
    <scope>NUCLEOTIDE SEQUENCE</scope>
    <source>
        <strain evidence="7">RS0144</strain>
    </source>
</reference>
<dbReference type="PANTHER" id="PTHR22945:SF40">
    <property type="entry name" value="SERPENTINE RECEPTOR, CLASS D (DELTA)-RELATED"/>
    <property type="match status" value="1"/>
</dbReference>
<dbReference type="PANTHER" id="PTHR22945">
    <property type="entry name" value="SERPENTINE RECEPTOR, CLASS D DELTA"/>
    <property type="match status" value="1"/>
</dbReference>
<evidence type="ECO:0000256" key="2">
    <source>
        <dbReference type="ARBA" id="ARBA00009166"/>
    </source>
</evidence>
<evidence type="ECO:0000256" key="6">
    <source>
        <dbReference type="SAM" id="Phobius"/>
    </source>
</evidence>
<dbReference type="InterPro" id="IPR050920">
    <property type="entry name" value="Nematode_rcpt-like_delta"/>
</dbReference>
<dbReference type="GO" id="GO:0016020">
    <property type="term" value="C:membrane"/>
    <property type="evidence" value="ECO:0007669"/>
    <property type="project" value="UniProtKB-SubCell"/>
</dbReference>
<dbReference type="Pfam" id="PF10317">
    <property type="entry name" value="7TM_GPCR_Srd"/>
    <property type="match status" value="1"/>
</dbReference>
<gene>
    <name evidence="7" type="ORF">PENTCL1PPCAC_14484</name>
</gene>
<accession>A0AAV5TEB2</accession>
<sequence>DYSFLLLQDCITESLSILAHILVNGRLFVSTTTVLAITDGPCHMISDDFCSLITAFLNLNTIHSLSLIGLSFWYRTRILLNRGLLGMCRLQCACLLIFSPHVFHIAGFMCTISRNSELEPLIDKFYHEGYASQYGLYGYLTLFPVSVFAYVAITRRRVIFLFFFEQLKKITVINHSPSKNNADE</sequence>
<name>A0AAV5TEB2_9BILA</name>
<evidence type="ECO:0000313" key="8">
    <source>
        <dbReference type="Proteomes" id="UP001432027"/>
    </source>
</evidence>
<keyword evidence="5 6" id="KW-0472">Membrane</keyword>
<evidence type="ECO:0000256" key="4">
    <source>
        <dbReference type="ARBA" id="ARBA00022989"/>
    </source>
</evidence>
<comment type="similarity">
    <text evidence="2">Belongs to the nematode receptor-like protein srd family.</text>
</comment>
<dbReference type="InterPro" id="IPR019421">
    <property type="entry name" value="7TM_GPCR_serpentine_rcpt_Srd"/>
</dbReference>
<feature type="transmembrane region" description="Helical" evidence="6">
    <location>
        <begin position="53"/>
        <end position="74"/>
    </location>
</feature>
<comment type="caution">
    <text evidence="7">The sequence shown here is derived from an EMBL/GenBank/DDBJ whole genome shotgun (WGS) entry which is preliminary data.</text>
</comment>
<proteinExistence type="inferred from homology"/>
<dbReference type="Proteomes" id="UP001432027">
    <property type="component" value="Unassembled WGS sequence"/>
</dbReference>